<dbReference type="AlphaFoldDB" id="A0A6G7VB68"/>
<proteinExistence type="inferred from homology"/>
<accession>A0A6G7VB68</accession>
<evidence type="ECO:0000256" key="3">
    <source>
        <dbReference type="ARBA" id="ARBA00021310"/>
    </source>
</evidence>
<evidence type="ECO:0000259" key="9">
    <source>
        <dbReference type="Pfam" id="PF11967"/>
    </source>
</evidence>
<dbReference type="InterPro" id="IPR022572">
    <property type="entry name" value="DNA_rep/recomb_RecO_N"/>
</dbReference>
<organism evidence="10 11">
    <name type="scientific">Caldichromatium japonicum</name>
    <dbReference type="NCBI Taxonomy" id="2699430"/>
    <lineage>
        <taxon>Bacteria</taxon>
        <taxon>Pseudomonadati</taxon>
        <taxon>Pseudomonadota</taxon>
        <taxon>Gammaproteobacteria</taxon>
        <taxon>Chromatiales</taxon>
        <taxon>Chromatiaceae</taxon>
        <taxon>Caldichromatium</taxon>
    </lineage>
</organism>
<dbReference type="PANTHER" id="PTHR33991:SF1">
    <property type="entry name" value="DNA REPAIR PROTEIN RECO"/>
    <property type="match status" value="1"/>
</dbReference>
<evidence type="ECO:0000256" key="8">
    <source>
        <dbReference type="HAMAP-Rule" id="MF_00201"/>
    </source>
</evidence>
<keyword evidence="11" id="KW-1185">Reference proteome</keyword>
<evidence type="ECO:0000313" key="11">
    <source>
        <dbReference type="Proteomes" id="UP000502699"/>
    </source>
</evidence>
<gene>
    <name evidence="8 10" type="primary">recO</name>
    <name evidence="10" type="ORF">GWK36_02865</name>
</gene>
<dbReference type="InterPro" id="IPR042242">
    <property type="entry name" value="RecO_C"/>
</dbReference>
<protein>
    <recommendedName>
        <fullName evidence="3 8">DNA repair protein RecO</fullName>
    </recommendedName>
    <alternativeName>
        <fullName evidence="7 8">Recombination protein O</fullName>
    </alternativeName>
</protein>
<dbReference type="Gene3D" id="2.40.50.140">
    <property type="entry name" value="Nucleic acid-binding proteins"/>
    <property type="match status" value="1"/>
</dbReference>
<dbReference type="EMBL" id="CP048029">
    <property type="protein sequence ID" value="QIK37116.1"/>
    <property type="molecule type" value="Genomic_DNA"/>
</dbReference>
<dbReference type="InterPro" id="IPR037278">
    <property type="entry name" value="ARFGAP/RecO"/>
</dbReference>
<dbReference type="KEGG" id="cjap:GWK36_02865"/>
<feature type="domain" description="DNA replication/recombination mediator RecO N-terminal" evidence="9">
    <location>
        <begin position="10"/>
        <end position="78"/>
    </location>
</feature>
<evidence type="ECO:0000256" key="2">
    <source>
        <dbReference type="ARBA" id="ARBA00007452"/>
    </source>
</evidence>
<evidence type="ECO:0000313" key="10">
    <source>
        <dbReference type="EMBL" id="QIK37116.1"/>
    </source>
</evidence>
<comment type="similarity">
    <text evidence="2 8">Belongs to the RecO family.</text>
</comment>
<dbReference type="InterPro" id="IPR003717">
    <property type="entry name" value="RecO"/>
</dbReference>
<dbReference type="Proteomes" id="UP000502699">
    <property type="component" value="Chromosome"/>
</dbReference>
<dbReference type="GO" id="GO:0043590">
    <property type="term" value="C:bacterial nucleoid"/>
    <property type="evidence" value="ECO:0007669"/>
    <property type="project" value="TreeGrafter"/>
</dbReference>
<name>A0A6G7VB68_9GAMM</name>
<evidence type="ECO:0000256" key="4">
    <source>
        <dbReference type="ARBA" id="ARBA00022763"/>
    </source>
</evidence>
<sequence>MSVSHSLFLGFVLHRRDYRDTSLLLELFGIGQGRLAAIAKGARRPRQIASALLQPFQPLWLAVSGRGEVKTLTAVEAAGPPFALIGPALVSGFYLNELLLRLLARQDPHDRLFVFYQAALAGLAEGAELERSLRRFECQLLAELGYGLNLERVADDGSPVMPERVYIYDCESGPRALDSGAQGPRVSGATLLALARDDALDPVQRREARNLLRHALAPHLGGRPMQSRELHRHWFGRAPCPKP</sequence>
<reference evidence="11" key="1">
    <citation type="submission" date="2020-01" db="EMBL/GenBank/DDBJ databases">
        <title>Caldichromatium gen. nov., sp. nov., a thermophilic purple sulfur bacterium member of the family Chromatiaceae isolated from Nakabusa hot spring, Japan.</title>
        <authorList>
            <person name="Saini M.K."/>
            <person name="Hanada S."/>
            <person name="Tank M."/>
        </authorList>
    </citation>
    <scope>NUCLEOTIDE SEQUENCE [LARGE SCALE GENOMIC DNA]</scope>
    <source>
        <strain evidence="11">No.7</strain>
    </source>
</reference>
<dbReference type="HAMAP" id="MF_00201">
    <property type="entry name" value="RecO"/>
    <property type="match status" value="1"/>
</dbReference>
<dbReference type="SUPFAM" id="SSF57863">
    <property type="entry name" value="ArfGap/RecO-like zinc finger"/>
    <property type="match status" value="1"/>
</dbReference>
<keyword evidence="4 8" id="KW-0227">DNA damage</keyword>
<evidence type="ECO:0000256" key="5">
    <source>
        <dbReference type="ARBA" id="ARBA00023172"/>
    </source>
</evidence>
<keyword evidence="6 8" id="KW-0234">DNA repair</keyword>
<dbReference type="Pfam" id="PF02565">
    <property type="entry name" value="RecO_C"/>
    <property type="match status" value="1"/>
</dbReference>
<dbReference type="GO" id="GO:0006310">
    <property type="term" value="P:DNA recombination"/>
    <property type="evidence" value="ECO:0007669"/>
    <property type="project" value="UniProtKB-UniRule"/>
</dbReference>
<dbReference type="NCBIfam" id="TIGR00613">
    <property type="entry name" value="reco"/>
    <property type="match status" value="1"/>
</dbReference>
<dbReference type="Pfam" id="PF11967">
    <property type="entry name" value="RecO_N"/>
    <property type="match status" value="1"/>
</dbReference>
<evidence type="ECO:0000256" key="6">
    <source>
        <dbReference type="ARBA" id="ARBA00023204"/>
    </source>
</evidence>
<keyword evidence="5 8" id="KW-0233">DNA recombination</keyword>
<dbReference type="Gene3D" id="1.20.1440.120">
    <property type="entry name" value="Recombination protein O, C-terminal domain"/>
    <property type="match status" value="1"/>
</dbReference>
<evidence type="ECO:0000256" key="1">
    <source>
        <dbReference type="ARBA" id="ARBA00003065"/>
    </source>
</evidence>
<dbReference type="PANTHER" id="PTHR33991">
    <property type="entry name" value="DNA REPAIR PROTEIN RECO"/>
    <property type="match status" value="1"/>
</dbReference>
<comment type="function">
    <text evidence="1 8">Involved in DNA repair and RecF pathway recombination.</text>
</comment>
<dbReference type="SUPFAM" id="SSF50249">
    <property type="entry name" value="Nucleic acid-binding proteins"/>
    <property type="match status" value="1"/>
</dbReference>
<evidence type="ECO:0000256" key="7">
    <source>
        <dbReference type="ARBA" id="ARBA00033409"/>
    </source>
</evidence>
<dbReference type="GO" id="GO:0006302">
    <property type="term" value="P:double-strand break repair"/>
    <property type="evidence" value="ECO:0007669"/>
    <property type="project" value="TreeGrafter"/>
</dbReference>
<dbReference type="InterPro" id="IPR012340">
    <property type="entry name" value="NA-bd_OB-fold"/>
</dbReference>